<dbReference type="GO" id="GO:0003676">
    <property type="term" value="F:nucleic acid binding"/>
    <property type="evidence" value="ECO:0007669"/>
    <property type="project" value="InterPro"/>
</dbReference>
<accession>A0A151T8W5</accession>
<evidence type="ECO:0000259" key="1">
    <source>
        <dbReference type="PROSITE" id="PS50994"/>
    </source>
</evidence>
<gene>
    <name evidence="2" type="ORF">KK1_018063</name>
</gene>
<dbReference type="InterPro" id="IPR036397">
    <property type="entry name" value="RNaseH_sf"/>
</dbReference>
<dbReference type="Gene3D" id="3.30.420.10">
    <property type="entry name" value="Ribonuclease H-like superfamily/Ribonuclease H"/>
    <property type="match status" value="1"/>
</dbReference>
<dbReference type="InterPro" id="IPR012337">
    <property type="entry name" value="RNaseH-like_sf"/>
</dbReference>
<dbReference type="AlphaFoldDB" id="A0A151T8W5"/>
<dbReference type="PROSITE" id="PS50994">
    <property type="entry name" value="INTEGRASE"/>
    <property type="match status" value="1"/>
</dbReference>
<protein>
    <submittedName>
        <fullName evidence="2">Transposon Ty3-I Gag-Pol polyprotein</fullName>
    </submittedName>
</protein>
<dbReference type="InterPro" id="IPR001584">
    <property type="entry name" value="Integrase_cat-core"/>
</dbReference>
<dbReference type="Proteomes" id="UP000075243">
    <property type="component" value="Chromosome 7"/>
</dbReference>
<reference evidence="2 3" key="1">
    <citation type="journal article" date="2012" name="Nat. Biotechnol.">
        <title>Draft genome sequence of pigeonpea (Cajanus cajan), an orphan legume crop of resource-poor farmers.</title>
        <authorList>
            <person name="Varshney R.K."/>
            <person name="Chen W."/>
            <person name="Li Y."/>
            <person name="Bharti A.K."/>
            <person name="Saxena R.K."/>
            <person name="Schlueter J.A."/>
            <person name="Donoghue M.T."/>
            <person name="Azam S."/>
            <person name="Fan G."/>
            <person name="Whaley A.M."/>
            <person name="Farmer A.D."/>
            <person name="Sheridan J."/>
            <person name="Iwata A."/>
            <person name="Tuteja R."/>
            <person name="Penmetsa R.V."/>
            <person name="Wu W."/>
            <person name="Upadhyaya H.D."/>
            <person name="Yang S.P."/>
            <person name="Shah T."/>
            <person name="Saxena K.B."/>
            <person name="Michael T."/>
            <person name="McCombie W.R."/>
            <person name="Yang B."/>
            <person name="Zhang G."/>
            <person name="Yang H."/>
            <person name="Wang J."/>
            <person name="Spillane C."/>
            <person name="Cook D.R."/>
            <person name="May G.D."/>
            <person name="Xu X."/>
            <person name="Jackson S.A."/>
        </authorList>
    </citation>
    <scope>NUCLEOTIDE SEQUENCE [LARGE SCALE GENOMIC DNA]</scope>
    <source>
        <strain evidence="3">cv. Asha</strain>
    </source>
</reference>
<dbReference type="Gramene" id="C.cajan_17543.t">
    <property type="protein sequence ID" value="C.cajan_17543.t"/>
    <property type="gene ID" value="C.cajan_17543"/>
</dbReference>
<dbReference type="GO" id="GO:0015074">
    <property type="term" value="P:DNA integration"/>
    <property type="evidence" value="ECO:0007669"/>
    <property type="project" value="InterPro"/>
</dbReference>
<dbReference type="InterPro" id="IPR043502">
    <property type="entry name" value="DNA/RNA_pol_sf"/>
</dbReference>
<dbReference type="EMBL" id="CM003609">
    <property type="protein sequence ID" value="KYP63487.1"/>
    <property type="molecule type" value="Genomic_DNA"/>
</dbReference>
<dbReference type="SUPFAM" id="SSF56672">
    <property type="entry name" value="DNA/RNA polymerases"/>
    <property type="match status" value="1"/>
</dbReference>
<feature type="domain" description="Integrase catalytic" evidence="1">
    <location>
        <begin position="53"/>
        <end position="144"/>
    </location>
</feature>
<dbReference type="SUPFAM" id="SSF53098">
    <property type="entry name" value="Ribonuclease H-like"/>
    <property type="match status" value="1"/>
</dbReference>
<evidence type="ECO:0000313" key="3">
    <source>
        <dbReference type="Proteomes" id="UP000075243"/>
    </source>
</evidence>
<dbReference type="PANTHER" id="PTHR37984:SF5">
    <property type="entry name" value="PROTEIN NYNRIN-LIKE"/>
    <property type="match status" value="1"/>
</dbReference>
<name>A0A151T8W5_CAJCA</name>
<sequence>MSKGWVQESMSPCAVPVILVPEKDGTWRMCTDCRAINNITVKYRHPIPRLDDLITDNGLQFTDRRFNEFLEGLHIKHHVTSVEHPQSNGQAEAANKVILKELKRRLGQAKGEWPNHLHEILWAYRCTPQSSTRETPFRLTYGTDAMIPVEIGEPSLRRQQFTEEANTEALNVELDLIEEARDRAFVNMEVCRALVSRKHRTKIRPREFQPRDLVWQVA</sequence>
<keyword evidence="3" id="KW-1185">Reference proteome</keyword>
<dbReference type="InterPro" id="IPR050951">
    <property type="entry name" value="Retrovirus_Pol_polyprotein"/>
</dbReference>
<organism evidence="2 3">
    <name type="scientific">Cajanus cajan</name>
    <name type="common">Pigeon pea</name>
    <name type="synonym">Cajanus indicus</name>
    <dbReference type="NCBI Taxonomy" id="3821"/>
    <lineage>
        <taxon>Eukaryota</taxon>
        <taxon>Viridiplantae</taxon>
        <taxon>Streptophyta</taxon>
        <taxon>Embryophyta</taxon>
        <taxon>Tracheophyta</taxon>
        <taxon>Spermatophyta</taxon>
        <taxon>Magnoliopsida</taxon>
        <taxon>eudicotyledons</taxon>
        <taxon>Gunneridae</taxon>
        <taxon>Pentapetalae</taxon>
        <taxon>rosids</taxon>
        <taxon>fabids</taxon>
        <taxon>Fabales</taxon>
        <taxon>Fabaceae</taxon>
        <taxon>Papilionoideae</taxon>
        <taxon>50 kb inversion clade</taxon>
        <taxon>NPAAA clade</taxon>
        <taxon>indigoferoid/millettioid clade</taxon>
        <taxon>Phaseoleae</taxon>
        <taxon>Cajanus</taxon>
    </lineage>
</organism>
<proteinExistence type="predicted"/>
<evidence type="ECO:0000313" key="2">
    <source>
        <dbReference type="EMBL" id="KYP63487.1"/>
    </source>
</evidence>
<dbReference type="PANTHER" id="PTHR37984">
    <property type="entry name" value="PROTEIN CBG26694"/>
    <property type="match status" value="1"/>
</dbReference>